<name>A0AAD8DNK3_MYTSE</name>
<feature type="signal peptide" evidence="1">
    <location>
        <begin position="1"/>
        <end position="22"/>
    </location>
</feature>
<feature type="chain" id="PRO_5042226528" description="Secreted protein" evidence="1">
    <location>
        <begin position="23"/>
        <end position="147"/>
    </location>
</feature>
<evidence type="ECO:0000313" key="3">
    <source>
        <dbReference type="Proteomes" id="UP001231518"/>
    </source>
</evidence>
<keyword evidence="1" id="KW-0732">Signal</keyword>
<evidence type="ECO:0000256" key="1">
    <source>
        <dbReference type="SAM" id="SignalP"/>
    </source>
</evidence>
<accession>A0AAD8DNK3</accession>
<dbReference type="AlphaFoldDB" id="A0AAD8DNK3"/>
<dbReference type="EMBL" id="JARGEI010000023">
    <property type="protein sequence ID" value="KAJ8710330.1"/>
    <property type="molecule type" value="Genomic_DNA"/>
</dbReference>
<organism evidence="2 3">
    <name type="scientific">Mythimna separata</name>
    <name type="common">Oriental armyworm</name>
    <name type="synonym">Pseudaletia separata</name>
    <dbReference type="NCBI Taxonomy" id="271217"/>
    <lineage>
        <taxon>Eukaryota</taxon>
        <taxon>Metazoa</taxon>
        <taxon>Ecdysozoa</taxon>
        <taxon>Arthropoda</taxon>
        <taxon>Hexapoda</taxon>
        <taxon>Insecta</taxon>
        <taxon>Pterygota</taxon>
        <taxon>Neoptera</taxon>
        <taxon>Endopterygota</taxon>
        <taxon>Lepidoptera</taxon>
        <taxon>Glossata</taxon>
        <taxon>Ditrysia</taxon>
        <taxon>Noctuoidea</taxon>
        <taxon>Noctuidae</taxon>
        <taxon>Noctuinae</taxon>
        <taxon>Hadenini</taxon>
        <taxon>Mythimna</taxon>
    </lineage>
</organism>
<sequence length="147" mass="16047">MGILLMLYVQFVFIHIRRSSHCLASCCILRVDAPTRVPAGVQICIIVRVFCALTRVDSHLFAVLCAHVTPIQSTRGTAGFGVPYLASRPAPTRGGACFSACTRVIRMNARGCIFSVLDCACFPYKRRYLQATEEHASTRYAASCGAV</sequence>
<proteinExistence type="predicted"/>
<reference evidence="2" key="1">
    <citation type="submission" date="2023-03" db="EMBL/GenBank/DDBJ databases">
        <title>Chromosome-level genomes of two armyworms, Mythimna separata and Mythimna loreyi, provide insights into the biosynthesis and reception of sex pheromones.</title>
        <authorList>
            <person name="Zhao H."/>
        </authorList>
    </citation>
    <scope>NUCLEOTIDE SEQUENCE</scope>
    <source>
        <strain evidence="2">BeijingLab</strain>
        <tissue evidence="2">Pupa</tissue>
    </source>
</reference>
<keyword evidence="3" id="KW-1185">Reference proteome</keyword>
<comment type="caution">
    <text evidence="2">The sequence shown here is derived from an EMBL/GenBank/DDBJ whole genome shotgun (WGS) entry which is preliminary data.</text>
</comment>
<evidence type="ECO:0000313" key="2">
    <source>
        <dbReference type="EMBL" id="KAJ8710330.1"/>
    </source>
</evidence>
<evidence type="ECO:0008006" key="4">
    <source>
        <dbReference type="Google" id="ProtNLM"/>
    </source>
</evidence>
<protein>
    <recommendedName>
        <fullName evidence="4">Secreted protein</fullName>
    </recommendedName>
</protein>
<dbReference type="Proteomes" id="UP001231518">
    <property type="component" value="Chromosome 23"/>
</dbReference>
<gene>
    <name evidence="2" type="ORF">PYW07_009696</name>
</gene>